<dbReference type="PANTHER" id="PTHR13754">
    <property type="entry name" value="METALLO-BETA-LACTAMASE SUPERFAMILY PROTEIN"/>
    <property type="match status" value="1"/>
</dbReference>
<keyword evidence="3" id="KW-1185">Reference proteome</keyword>
<evidence type="ECO:0000313" key="3">
    <source>
        <dbReference type="Proteomes" id="UP000657006"/>
    </source>
</evidence>
<dbReference type="SUPFAM" id="SSF56281">
    <property type="entry name" value="Metallo-hydrolase/oxidoreductase"/>
    <property type="match status" value="1"/>
</dbReference>
<gene>
    <name evidence="2" type="ORF">H8730_01815</name>
</gene>
<feature type="domain" description="Metallo-beta-lactamase" evidence="1">
    <location>
        <begin position="25"/>
        <end position="106"/>
    </location>
</feature>
<dbReference type="CDD" id="cd07713">
    <property type="entry name" value="DHPS-like_MBL-fold"/>
    <property type="match status" value="1"/>
</dbReference>
<evidence type="ECO:0000313" key="2">
    <source>
        <dbReference type="EMBL" id="MBC8542283.1"/>
    </source>
</evidence>
<dbReference type="EMBL" id="JACRSQ010000002">
    <property type="protein sequence ID" value="MBC8542283.1"/>
    <property type="molecule type" value="Genomic_DNA"/>
</dbReference>
<dbReference type="InterPro" id="IPR001279">
    <property type="entry name" value="Metallo-B-lactamas"/>
</dbReference>
<accession>A0A926I0B3</accession>
<dbReference type="Proteomes" id="UP000657006">
    <property type="component" value="Unassembled WGS sequence"/>
</dbReference>
<dbReference type="InterPro" id="IPR052926">
    <property type="entry name" value="Metallo-beta-lactamase_dom"/>
</dbReference>
<proteinExistence type="predicted"/>
<dbReference type="GO" id="GO:0016740">
    <property type="term" value="F:transferase activity"/>
    <property type="evidence" value="ECO:0007669"/>
    <property type="project" value="TreeGrafter"/>
</dbReference>
<comment type="caution">
    <text evidence="2">The sequence shown here is derived from an EMBL/GenBank/DDBJ whole genome shotgun (WGS) entry which is preliminary data.</text>
</comment>
<sequence length="289" mass="33058">MRIQVLIENGDIERQCGALHKEHGLSLLFHRDGRQYLLDTGDTGYFSQNAEAMGLDLALLDSVIISHNHHDHIGGLEELFRVNPHVQVWLRAEAKGEFYAEDVEGEYRYIGEQKGLFQRYAGRFLWLEEDYELAPDLWLMGIPFQDPDFVCQDHSLREKLGDQYRQDRFLHELFIVAREEQGLCILSSCSHSGIVNIARAARWRFPEDPIQCIVGGFHMQRVSEPESLNCSPEFVDRTAQELDRLAAESGNPALQVYTGHCTGVAAYRRLRLTFGDRLHSLAPGLDFEV</sequence>
<reference evidence="2" key="1">
    <citation type="submission" date="2020-08" db="EMBL/GenBank/DDBJ databases">
        <title>Genome public.</title>
        <authorList>
            <person name="Liu C."/>
            <person name="Sun Q."/>
        </authorList>
    </citation>
    <scope>NUCLEOTIDE SEQUENCE</scope>
    <source>
        <strain evidence="2">NSJ-32</strain>
    </source>
</reference>
<protein>
    <submittedName>
        <fullName evidence="2">MBL fold metallo-hydrolase</fullName>
    </submittedName>
</protein>
<dbReference type="AlphaFoldDB" id="A0A926I0B3"/>
<dbReference type="PANTHER" id="PTHR13754:SF13">
    <property type="entry name" value="METALLO-BETA-LACTAMASE SUPERFAMILY PROTEIN (AFU_ORTHOLOGUE AFUA_3G07630)"/>
    <property type="match status" value="1"/>
</dbReference>
<dbReference type="InterPro" id="IPR036866">
    <property type="entry name" value="RibonucZ/Hydroxyglut_hydro"/>
</dbReference>
<dbReference type="Gene3D" id="3.60.15.10">
    <property type="entry name" value="Ribonuclease Z/Hydroxyacylglutathione hydrolase-like"/>
    <property type="match status" value="1"/>
</dbReference>
<dbReference type="RefSeq" id="WP_177718648.1">
    <property type="nucleotide sequence ID" value="NZ_JACRSQ010000002.1"/>
</dbReference>
<dbReference type="Pfam" id="PF00753">
    <property type="entry name" value="Lactamase_B"/>
    <property type="match status" value="1"/>
</dbReference>
<dbReference type="InterPro" id="IPR041712">
    <property type="entry name" value="DHPS-like_MBL-fold"/>
</dbReference>
<name>A0A926I0B3_9FIRM</name>
<evidence type="ECO:0000259" key="1">
    <source>
        <dbReference type="Pfam" id="PF00753"/>
    </source>
</evidence>
<organism evidence="2 3">
    <name type="scientific">Bianquea renquensis</name>
    <dbReference type="NCBI Taxonomy" id="2763661"/>
    <lineage>
        <taxon>Bacteria</taxon>
        <taxon>Bacillati</taxon>
        <taxon>Bacillota</taxon>
        <taxon>Clostridia</taxon>
        <taxon>Eubacteriales</taxon>
        <taxon>Bianqueaceae</taxon>
        <taxon>Bianquea</taxon>
    </lineage>
</organism>